<accession>A0A7Z2NVT2</accession>
<evidence type="ECO:0000256" key="1">
    <source>
        <dbReference type="ARBA" id="ARBA00004141"/>
    </source>
</evidence>
<feature type="transmembrane region" description="Helical" evidence="7">
    <location>
        <begin position="156"/>
        <end position="174"/>
    </location>
</feature>
<keyword evidence="6 7" id="KW-0472">Membrane</keyword>
<reference evidence="8 9" key="1">
    <citation type="submission" date="2020-01" db="EMBL/GenBank/DDBJ databases">
        <title>Sphingomonas sp. C33 whole genome sequece.</title>
        <authorList>
            <person name="Park C."/>
        </authorList>
    </citation>
    <scope>NUCLEOTIDE SEQUENCE [LARGE SCALE GENOMIC DNA]</scope>
    <source>
        <strain evidence="8 9">C33</strain>
    </source>
</reference>
<dbReference type="AlphaFoldDB" id="A0A7Z2NVT2"/>
<evidence type="ECO:0000256" key="4">
    <source>
        <dbReference type="ARBA" id="ARBA00022692"/>
    </source>
</evidence>
<feature type="transmembrane region" description="Helical" evidence="7">
    <location>
        <begin position="227"/>
        <end position="251"/>
    </location>
</feature>
<comment type="similarity">
    <text evidence="2">Belongs to the dicarboxylate/amino acid:cation symporter (DAACS) (TC 2.A.23) family.</text>
</comment>
<feature type="transmembrane region" description="Helical" evidence="7">
    <location>
        <begin position="83"/>
        <end position="106"/>
    </location>
</feature>
<dbReference type="PANTHER" id="PTHR42865">
    <property type="entry name" value="PROTON/GLUTAMATE-ASPARTATE SYMPORTER"/>
    <property type="match status" value="1"/>
</dbReference>
<evidence type="ECO:0000256" key="2">
    <source>
        <dbReference type="ARBA" id="ARBA00006148"/>
    </source>
</evidence>
<proteinExistence type="inferred from homology"/>
<dbReference type="Pfam" id="PF00375">
    <property type="entry name" value="SDF"/>
    <property type="match status" value="1"/>
</dbReference>
<dbReference type="PRINTS" id="PR00173">
    <property type="entry name" value="EDTRNSPORT"/>
</dbReference>
<evidence type="ECO:0000256" key="6">
    <source>
        <dbReference type="ARBA" id="ARBA00023136"/>
    </source>
</evidence>
<evidence type="ECO:0000256" key="5">
    <source>
        <dbReference type="ARBA" id="ARBA00022989"/>
    </source>
</evidence>
<name>A0A7Z2NVT2_9SPHN</name>
<keyword evidence="9" id="KW-1185">Reference proteome</keyword>
<dbReference type="Proteomes" id="UP000464468">
    <property type="component" value="Chromosome"/>
</dbReference>
<comment type="subcellular location">
    <subcellularLocation>
        <location evidence="1">Membrane</location>
        <topology evidence="1">Multi-pass membrane protein</topology>
    </subcellularLocation>
</comment>
<keyword evidence="5 7" id="KW-1133">Transmembrane helix</keyword>
<feature type="transmembrane region" description="Helical" evidence="7">
    <location>
        <begin position="321"/>
        <end position="344"/>
    </location>
</feature>
<dbReference type="Gene3D" id="1.10.3860.10">
    <property type="entry name" value="Sodium:dicarboxylate symporter"/>
    <property type="match status" value="1"/>
</dbReference>
<gene>
    <name evidence="8" type="ORF">GVO57_07690</name>
</gene>
<evidence type="ECO:0000256" key="3">
    <source>
        <dbReference type="ARBA" id="ARBA00022448"/>
    </source>
</evidence>
<dbReference type="PANTHER" id="PTHR42865:SF5">
    <property type="entry name" value="L-CYSTINE TRANSPORTER TCYP"/>
    <property type="match status" value="1"/>
</dbReference>
<keyword evidence="4 7" id="KW-0812">Transmembrane</keyword>
<feature type="transmembrane region" description="Helical" evidence="7">
    <location>
        <begin position="186"/>
        <end position="215"/>
    </location>
</feature>
<dbReference type="InterPro" id="IPR001991">
    <property type="entry name" value="Na-dicarboxylate_symporter"/>
</dbReference>
<dbReference type="RefSeq" id="WP_160592665.1">
    <property type="nucleotide sequence ID" value="NZ_CP047895.1"/>
</dbReference>
<keyword evidence="3" id="KW-0813">Transport</keyword>
<dbReference type="EMBL" id="CP047895">
    <property type="protein sequence ID" value="QHL90738.1"/>
    <property type="molecule type" value="Genomic_DNA"/>
</dbReference>
<organism evidence="8 9">
    <name type="scientific">Sphingomonas changnyeongensis</name>
    <dbReference type="NCBI Taxonomy" id="2698679"/>
    <lineage>
        <taxon>Bacteria</taxon>
        <taxon>Pseudomonadati</taxon>
        <taxon>Pseudomonadota</taxon>
        <taxon>Alphaproteobacteria</taxon>
        <taxon>Sphingomonadales</taxon>
        <taxon>Sphingomonadaceae</taxon>
        <taxon>Sphingomonas</taxon>
    </lineage>
</organism>
<feature type="transmembrane region" description="Helical" evidence="7">
    <location>
        <begin position="50"/>
        <end position="71"/>
    </location>
</feature>
<evidence type="ECO:0000313" key="8">
    <source>
        <dbReference type="EMBL" id="QHL90738.1"/>
    </source>
</evidence>
<sequence length="431" mass="43193">MRALLSPPARILIALVAGLLLGVAAARSGVAGLPVLLTLGETVGGLWLDSLRMTIVPLLVALLVTGIAANAEAARAGGIAARAVIAFAMLLVCSATLAALMIPALLSLFPLSAEAAAALRTALGQVAPAPTDTPGIASFLRSVVPTNPVAAAANDAILPLILFTAVFGFAVTRLPDAPRRLLTDFFAAVVEAMLIIINWVLWLAPAGVLALAFVVGARAGLGAFGALIHYVLIVSSVGVVIWLAGFLIGTLGGRVTLARFARAAAPSQAVAISTQSSLASLPSMLRGAETLGIPVSAAGVVLPLAVAIFRATGPAMNLAVALYVAHWAGITLGPAPIAAGIATASITTLGAVSLPGQVSFVTSIAPICAAMGVPVELLGILIAVETIPDIFRTLGNVSMDLGVTATVARGAPRAAVDAALDELVDPHPAAR</sequence>
<feature type="transmembrane region" description="Helical" evidence="7">
    <location>
        <begin position="364"/>
        <end position="384"/>
    </location>
</feature>
<dbReference type="GO" id="GO:0005886">
    <property type="term" value="C:plasma membrane"/>
    <property type="evidence" value="ECO:0007669"/>
    <property type="project" value="UniProtKB-SubCell"/>
</dbReference>
<evidence type="ECO:0000256" key="7">
    <source>
        <dbReference type="SAM" id="Phobius"/>
    </source>
</evidence>
<protein>
    <submittedName>
        <fullName evidence="8">Cation:dicarboxylase symporter family transporter</fullName>
    </submittedName>
</protein>
<evidence type="ECO:0000313" key="9">
    <source>
        <dbReference type="Proteomes" id="UP000464468"/>
    </source>
</evidence>
<dbReference type="GO" id="GO:0015293">
    <property type="term" value="F:symporter activity"/>
    <property type="evidence" value="ECO:0007669"/>
    <property type="project" value="UniProtKB-KW"/>
</dbReference>
<dbReference type="SUPFAM" id="SSF118215">
    <property type="entry name" value="Proton glutamate symport protein"/>
    <property type="match status" value="1"/>
</dbReference>
<dbReference type="InterPro" id="IPR036458">
    <property type="entry name" value="Na:dicarbo_symporter_sf"/>
</dbReference>
<dbReference type="KEGG" id="schy:GVO57_07690"/>